<accession>A0A484FIL2</accession>
<evidence type="ECO:0000256" key="3">
    <source>
        <dbReference type="ARBA" id="ARBA00022692"/>
    </source>
</evidence>
<evidence type="ECO:0000256" key="2">
    <source>
        <dbReference type="ARBA" id="ARBA00009530"/>
    </source>
</evidence>
<evidence type="ECO:0000313" key="8">
    <source>
        <dbReference type="EMBL" id="TDZ17698.1"/>
    </source>
</evidence>
<dbReference type="AlphaFoldDB" id="A0A484FIL2"/>
<comment type="similarity">
    <text evidence="2">Belongs to the UPF0057 (PMP3) family.</text>
</comment>
<gene>
    <name evidence="8" type="primary">pmp3-1</name>
    <name evidence="8" type="ORF">Cob_v009279</name>
</gene>
<feature type="chain" id="PRO_5019862535" evidence="7">
    <location>
        <begin position="24"/>
        <end position="78"/>
    </location>
</feature>
<evidence type="ECO:0000256" key="4">
    <source>
        <dbReference type="ARBA" id="ARBA00022989"/>
    </source>
</evidence>
<keyword evidence="7" id="KW-0732">Signal</keyword>
<dbReference type="OrthoDB" id="2152119at2759"/>
<evidence type="ECO:0000256" key="7">
    <source>
        <dbReference type="SAM" id="SignalP"/>
    </source>
</evidence>
<comment type="caution">
    <text evidence="8">The sequence shown here is derived from an EMBL/GenBank/DDBJ whole genome shotgun (WGS) entry which is preliminary data.</text>
</comment>
<dbReference type="Proteomes" id="UP000014480">
    <property type="component" value="Unassembled WGS sequence"/>
</dbReference>
<feature type="transmembrane region" description="Helical" evidence="6">
    <location>
        <begin position="39"/>
        <end position="57"/>
    </location>
</feature>
<protein>
    <submittedName>
        <fullName evidence="8">Plasma membrane proteolipid 3</fullName>
    </submittedName>
</protein>
<evidence type="ECO:0000256" key="1">
    <source>
        <dbReference type="ARBA" id="ARBA00004370"/>
    </source>
</evidence>
<proteinExistence type="inferred from homology"/>
<dbReference type="InterPro" id="IPR000612">
    <property type="entry name" value="PMP3"/>
</dbReference>
<evidence type="ECO:0000256" key="6">
    <source>
        <dbReference type="SAM" id="Phobius"/>
    </source>
</evidence>
<feature type="signal peptide" evidence="7">
    <location>
        <begin position="1"/>
        <end position="23"/>
    </location>
</feature>
<dbReference type="EMBL" id="AMCV02000027">
    <property type="protein sequence ID" value="TDZ17698.1"/>
    <property type="molecule type" value="Genomic_DNA"/>
</dbReference>
<dbReference type="PROSITE" id="PS01309">
    <property type="entry name" value="UPF0057"/>
    <property type="match status" value="1"/>
</dbReference>
<dbReference type="PANTHER" id="PTHR21659:SF42">
    <property type="entry name" value="UPF0057 MEMBRANE PROTEIN ZK632.10-RELATED"/>
    <property type="match status" value="1"/>
</dbReference>
<dbReference type="PANTHER" id="PTHR21659">
    <property type="entry name" value="HYDROPHOBIC PROTEIN RCI2 LOW TEMPERATURE AND SALT RESPONSIVE PROTEIN LTI6 -RELATED"/>
    <property type="match status" value="1"/>
</dbReference>
<reference evidence="9" key="1">
    <citation type="journal article" date="2013" name="New Phytol.">
        <title>Comparative genomic and transcriptomic analyses reveal the hemibiotrophic stage shift of Colletotrichum fungi.</title>
        <authorList>
            <person name="Gan P."/>
            <person name="Ikeda K."/>
            <person name="Irieda H."/>
            <person name="Narusaka M."/>
            <person name="O'Connell R.J."/>
            <person name="Narusaka Y."/>
            <person name="Takano Y."/>
            <person name="Kubo Y."/>
            <person name="Shirasu K."/>
        </authorList>
    </citation>
    <scope>NUCLEOTIDE SEQUENCE [LARGE SCALE GENOMIC DNA]</scope>
    <source>
        <strain evidence="9">104-T / ATCC 96160 / CBS 514.97 / LARS 414 / MAFF 240422</strain>
    </source>
</reference>
<evidence type="ECO:0000256" key="5">
    <source>
        <dbReference type="ARBA" id="ARBA00023136"/>
    </source>
</evidence>
<keyword evidence="4 6" id="KW-1133">Transmembrane helix</keyword>
<evidence type="ECO:0000313" key="9">
    <source>
        <dbReference type="Proteomes" id="UP000014480"/>
    </source>
</evidence>
<organism evidence="8 9">
    <name type="scientific">Colletotrichum orbiculare (strain 104-T / ATCC 96160 / CBS 514.97 / LARS 414 / MAFF 240422)</name>
    <name type="common">Cucumber anthracnose fungus</name>
    <name type="synonym">Colletotrichum lagenarium</name>
    <dbReference type="NCBI Taxonomy" id="1213857"/>
    <lineage>
        <taxon>Eukaryota</taxon>
        <taxon>Fungi</taxon>
        <taxon>Dikarya</taxon>
        <taxon>Ascomycota</taxon>
        <taxon>Pezizomycotina</taxon>
        <taxon>Sordariomycetes</taxon>
        <taxon>Hypocreomycetidae</taxon>
        <taxon>Glomerellales</taxon>
        <taxon>Glomerellaceae</taxon>
        <taxon>Colletotrichum</taxon>
        <taxon>Colletotrichum orbiculare species complex</taxon>
    </lineage>
</organism>
<comment type="subcellular location">
    <subcellularLocation>
        <location evidence="1">Membrane</location>
    </subcellularLocation>
</comment>
<keyword evidence="9" id="KW-1185">Reference proteome</keyword>
<dbReference type="Pfam" id="PF01679">
    <property type="entry name" value="Pmp3"/>
    <property type="match status" value="1"/>
</dbReference>
<keyword evidence="3 6" id="KW-0812">Transmembrane</keyword>
<sequence length="78" mass="8612">MGAISAIFLILITIVVPPVGVYAVAGCGMDLLVNICLTILGYIPGHIHAFYVEYVYYDRREQAREGRIGDDMALSKHK</sequence>
<dbReference type="GO" id="GO:0016020">
    <property type="term" value="C:membrane"/>
    <property type="evidence" value="ECO:0007669"/>
    <property type="project" value="UniProtKB-SubCell"/>
</dbReference>
<name>A0A484FIL2_COLOR</name>
<keyword evidence="5 6" id="KW-0472">Membrane</keyword>
<reference evidence="9" key="2">
    <citation type="journal article" date="2019" name="Mol. Plant Microbe Interact.">
        <title>Genome sequence resources for four phytopathogenic fungi from the Colletotrichum orbiculare species complex.</title>
        <authorList>
            <person name="Gan P."/>
            <person name="Tsushima A."/>
            <person name="Narusaka M."/>
            <person name="Narusaka Y."/>
            <person name="Takano Y."/>
            <person name="Kubo Y."/>
            <person name="Shirasu K."/>
        </authorList>
    </citation>
    <scope>GENOME REANNOTATION</scope>
    <source>
        <strain evidence="9">104-T / ATCC 96160 / CBS 514.97 / LARS 414 / MAFF 240422</strain>
    </source>
</reference>